<dbReference type="EMBL" id="BMXR01000004">
    <property type="protein sequence ID" value="GGX52601.1"/>
    <property type="molecule type" value="Genomic_DNA"/>
</dbReference>
<dbReference type="InterPro" id="IPR036390">
    <property type="entry name" value="WH_DNA-bd_sf"/>
</dbReference>
<keyword evidence="3" id="KW-1185">Reference proteome</keyword>
<dbReference type="RefSeq" id="WP_189608388.1">
    <property type="nucleotide sequence ID" value="NZ_BMXR01000004.1"/>
</dbReference>
<name>A0A918N933_9GAMM</name>
<evidence type="ECO:0000313" key="2">
    <source>
        <dbReference type="EMBL" id="GGX52601.1"/>
    </source>
</evidence>
<reference evidence="2" key="2">
    <citation type="submission" date="2020-09" db="EMBL/GenBank/DDBJ databases">
        <authorList>
            <person name="Sun Q."/>
            <person name="Kim S."/>
        </authorList>
    </citation>
    <scope>NUCLEOTIDE SEQUENCE</scope>
    <source>
        <strain evidence="2">KCTC 22169</strain>
    </source>
</reference>
<dbReference type="PANTHER" id="PTHR18964:SF149">
    <property type="entry name" value="BIFUNCTIONAL UDP-N-ACETYLGLUCOSAMINE 2-EPIMERASE_N-ACETYLMANNOSAMINE KINASE"/>
    <property type="match status" value="1"/>
</dbReference>
<proteinExistence type="inferred from homology"/>
<accession>A0A918N933</accession>
<dbReference type="AlphaFoldDB" id="A0A918N933"/>
<comment type="caution">
    <text evidence="2">The sequence shown here is derived from an EMBL/GenBank/DDBJ whole genome shotgun (WGS) entry which is preliminary data.</text>
</comment>
<dbReference type="InterPro" id="IPR043129">
    <property type="entry name" value="ATPase_NBD"/>
</dbReference>
<dbReference type="Gene3D" id="1.10.10.10">
    <property type="entry name" value="Winged helix-like DNA-binding domain superfamily/Winged helix DNA-binding domain"/>
    <property type="match status" value="1"/>
</dbReference>
<dbReference type="SUPFAM" id="SSF46785">
    <property type="entry name" value="Winged helix' DNA-binding domain"/>
    <property type="match status" value="1"/>
</dbReference>
<dbReference type="SUPFAM" id="SSF53067">
    <property type="entry name" value="Actin-like ATPase domain"/>
    <property type="match status" value="1"/>
</dbReference>
<dbReference type="Proteomes" id="UP000626148">
    <property type="component" value="Unassembled WGS sequence"/>
</dbReference>
<sequence length="356" mass="38026">MARPDTRRRLPRPSELATMTDRRFFRCLLEQGPMSRAAIAQATGISKPTISESAQRLLAQSLIVETSRRTQGHQGRSGVLYDINAERGHSLGIALESGRLQARALDLKAGEVWRHEVPLATAGSPDDLVALVHKMIALGREQTGTELLSLGFSVADPVDPKTGEVVPLPDSPFPVGHDLNLLKDFDTAGYPVTLDNDVNWATLAEKALGCARDADDFLYVYLGQGIGAGLYQSGRLQRGNEGLAGEIGYVQTPDGETLLSLTNRQAGQPWDDLTLTSVGHAIAMATVLLNPALVVLGGPRVDASDAFNRLKAVIEARTPRPVSIEPSGMRSDGPLVGVSIGAHQAALRHLGMTEPA</sequence>
<evidence type="ECO:0000256" key="1">
    <source>
        <dbReference type="ARBA" id="ARBA00006479"/>
    </source>
</evidence>
<reference evidence="2" key="1">
    <citation type="journal article" date="2014" name="Int. J. Syst. Evol. Microbiol.">
        <title>Complete genome sequence of Corynebacterium casei LMG S-19264T (=DSM 44701T), isolated from a smear-ripened cheese.</title>
        <authorList>
            <consortium name="US DOE Joint Genome Institute (JGI-PGF)"/>
            <person name="Walter F."/>
            <person name="Albersmeier A."/>
            <person name="Kalinowski J."/>
            <person name="Ruckert C."/>
        </authorList>
    </citation>
    <scope>NUCLEOTIDE SEQUENCE</scope>
    <source>
        <strain evidence="2">KCTC 22169</strain>
    </source>
</reference>
<dbReference type="Pfam" id="PF00480">
    <property type="entry name" value="ROK"/>
    <property type="match status" value="1"/>
</dbReference>
<dbReference type="InterPro" id="IPR036388">
    <property type="entry name" value="WH-like_DNA-bd_sf"/>
</dbReference>
<dbReference type="CDD" id="cd23763">
    <property type="entry name" value="ASKHA_ATPase_ROK"/>
    <property type="match status" value="1"/>
</dbReference>
<comment type="similarity">
    <text evidence="1">Belongs to the ROK (NagC/XylR) family.</text>
</comment>
<evidence type="ECO:0000313" key="3">
    <source>
        <dbReference type="Proteomes" id="UP000626148"/>
    </source>
</evidence>
<dbReference type="InterPro" id="IPR000600">
    <property type="entry name" value="ROK"/>
</dbReference>
<dbReference type="GO" id="GO:0006355">
    <property type="term" value="P:regulation of DNA-templated transcription"/>
    <property type="evidence" value="ECO:0007669"/>
    <property type="project" value="UniProtKB-ARBA"/>
</dbReference>
<dbReference type="CDD" id="cd00090">
    <property type="entry name" value="HTH_ARSR"/>
    <property type="match status" value="1"/>
</dbReference>
<gene>
    <name evidence="2" type="ORF">GCM10007392_19970</name>
</gene>
<dbReference type="Gene3D" id="3.30.420.40">
    <property type="match status" value="3"/>
</dbReference>
<protein>
    <recommendedName>
        <fullName evidence="4">Sugar kinase of the NBD/HSP70 family, may contain an N-terminal HTH domain</fullName>
    </recommendedName>
</protein>
<evidence type="ECO:0008006" key="4">
    <source>
        <dbReference type="Google" id="ProtNLM"/>
    </source>
</evidence>
<dbReference type="InterPro" id="IPR011991">
    <property type="entry name" value="ArsR-like_HTH"/>
</dbReference>
<organism evidence="2 3">
    <name type="scientific">Saccharospirillum salsuginis</name>
    <dbReference type="NCBI Taxonomy" id="418750"/>
    <lineage>
        <taxon>Bacteria</taxon>
        <taxon>Pseudomonadati</taxon>
        <taxon>Pseudomonadota</taxon>
        <taxon>Gammaproteobacteria</taxon>
        <taxon>Oceanospirillales</taxon>
        <taxon>Saccharospirillaceae</taxon>
        <taxon>Saccharospirillum</taxon>
    </lineage>
</organism>
<dbReference type="PANTHER" id="PTHR18964">
    <property type="entry name" value="ROK (REPRESSOR, ORF, KINASE) FAMILY"/>
    <property type="match status" value="1"/>
</dbReference>